<keyword evidence="9 12" id="KW-0501">Molybdenum cofactor biosynthesis</keyword>
<comment type="catalytic activity">
    <reaction evidence="11 12">
        <text>GTP + AH2 + S-adenosyl-L-methionine = (8S)-3',8-cyclo-7,8-dihydroguanosine 5'-triphosphate + 5'-deoxyadenosine + L-methionine + A + H(+)</text>
        <dbReference type="Rhea" id="RHEA:49576"/>
        <dbReference type="ChEBI" id="CHEBI:13193"/>
        <dbReference type="ChEBI" id="CHEBI:15378"/>
        <dbReference type="ChEBI" id="CHEBI:17319"/>
        <dbReference type="ChEBI" id="CHEBI:17499"/>
        <dbReference type="ChEBI" id="CHEBI:37565"/>
        <dbReference type="ChEBI" id="CHEBI:57844"/>
        <dbReference type="ChEBI" id="CHEBI:59789"/>
        <dbReference type="ChEBI" id="CHEBI:131766"/>
        <dbReference type="EC" id="4.1.99.22"/>
    </reaction>
</comment>
<dbReference type="InterPro" id="IPR000385">
    <property type="entry name" value="MoaA_NifB_PqqE_Fe-S-bd_CS"/>
</dbReference>
<feature type="domain" description="Radical SAM core" evidence="13">
    <location>
        <begin position="4"/>
        <end position="225"/>
    </location>
</feature>
<dbReference type="PROSITE" id="PS51918">
    <property type="entry name" value="RADICAL_SAM"/>
    <property type="match status" value="1"/>
</dbReference>
<feature type="binding site" evidence="12">
    <location>
        <position position="20"/>
    </location>
    <ligand>
        <name>[4Fe-4S] cluster</name>
        <dbReference type="ChEBI" id="CHEBI:49883"/>
        <label>1</label>
        <note>4Fe-4S-S-AdoMet</note>
    </ligand>
</feature>
<dbReference type="InterPro" id="IPR006638">
    <property type="entry name" value="Elp3/MiaA/NifB-like_rSAM"/>
</dbReference>
<dbReference type="AlphaFoldDB" id="A0AAE3ABK6"/>
<evidence type="ECO:0000256" key="10">
    <source>
        <dbReference type="ARBA" id="ARBA00023239"/>
    </source>
</evidence>
<dbReference type="GO" id="GO:0046872">
    <property type="term" value="F:metal ion binding"/>
    <property type="evidence" value="ECO:0007669"/>
    <property type="project" value="UniProtKB-KW"/>
</dbReference>
<comment type="subunit">
    <text evidence="12">Monomer and homodimer.</text>
</comment>
<feature type="binding site" evidence="12">
    <location>
        <position position="67"/>
    </location>
    <ligand>
        <name>S-adenosyl-L-methionine</name>
        <dbReference type="ChEBI" id="CHEBI:59789"/>
    </ligand>
</feature>
<evidence type="ECO:0000256" key="6">
    <source>
        <dbReference type="ARBA" id="ARBA00023004"/>
    </source>
</evidence>
<dbReference type="PROSITE" id="PS01305">
    <property type="entry name" value="MOAA_NIFB_PQQE"/>
    <property type="match status" value="1"/>
</dbReference>
<feature type="binding site" evidence="12">
    <location>
        <position position="265"/>
    </location>
    <ligand>
        <name>[4Fe-4S] cluster</name>
        <dbReference type="ChEBI" id="CHEBI:49883"/>
        <label>2</label>
        <note>4Fe-4S-substrate</note>
    </ligand>
</feature>
<dbReference type="GO" id="GO:0051539">
    <property type="term" value="F:4 iron, 4 sulfur cluster binding"/>
    <property type="evidence" value="ECO:0007669"/>
    <property type="project" value="UniProtKB-UniRule"/>
</dbReference>
<evidence type="ECO:0000256" key="2">
    <source>
        <dbReference type="ARBA" id="ARBA00022485"/>
    </source>
</evidence>
<feature type="binding site" evidence="12">
    <location>
        <begin position="253"/>
        <end position="255"/>
    </location>
    <ligand>
        <name>GTP</name>
        <dbReference type="ChEBI" id="CHEBI:37565"/>
    </ligand>
</feature>
<feature type="binding site" evidence="12">
    <location>
        <position position="251"/>
    </location>
    <ligand>
        <name>[4Fe-4S] cluster</name>
        <dbReference type="ChEBI" id="CHEBI:49883"/>
        <label>2</label>
        <note>4Fe-4S-substrate</note>
    </ligand>
</feature>
<dbReference type="GO" id="GO:0005525">
    <property type="term" value="F:GTP binding"/>
    <property type="evidence" value="ECO:0007669"/>
    <property type="project" value="UniProtKB-UniRule"/>
</dbReference>
<dbReference type="CDD" id="cd01335">
    <property type="entry name" value="Radical_SAM"/>
    <property type="match status" value="1"/>
</dbReference>
<sequence length="317" mass="34670">MIDTFGRSITYLRVSVTELCNLRCRYCMPEDGVCKKEHADMLTEDELIQAVEAAAALGITKLRITGGEPLVKKNIVSICRRASRVPEIREVCLTTNGILLPELARPLKEAGVSRLNLSLDTLDPQKYAHITRRGSLDDFWKGFHAALDADFQKIKLNAVLIGGFNDDEILPLAELTRKYPVDVRFIEMMPMCDSSGFGPEAYIPFTRVLEALPEAVPAAKDGGVAKLFHLPGALGNIGLISPVSAHFCGECNRIRLTADGKVKPCLHSNAEYPLKGLDFDGMKAQLEAAIFGKPQWHGDLDVAHKSGAGRNMNQIGG</sequence>
<dbReference type="PANTHER" id="PTHR22960:SF0">
    <property type="entry name" value="MOLYBDENUM COFACTOR BIOSYNTHESIS PROTEIN 1"/>
    <property type="match status" value="1"/>
</dbReference>
<accession>A0AAE3ABK6</accession>
<dbReference type="SFLD" id="SFLDG01386">
    <property type="entry name" value="main_SPASM_domain-containing"/>
    <property type="match status" value="1"/>
</dbReference>
<keyword evidence="10 12" id="KW-0456">Lyase</keyword>
<dbReference type="InterPro" id="IPR040064">
    <property type="entry name" value="MoaA-like"/>
</dbReference>
<dbReference type="InterPro" id="IPR013785">
    <property type="entry name" value="Aldolase_TIM"/>
</dbReference>
<feature type="binding site" evidence="12">
    <location>
        <position position="27"/>
    </location>
    <ligand>
        <name>[4Fe-4S] cluster</name>
        <dbReference type="ChEBI" id="CHEBI:49883"/>
        <label>1</label>
        <note>4Fe-4S-S-AdoMet</note>
    </ligand>
</feature>
<organism evidence="14 15">
    <name type="scientific">Hominiventricola filiformis</name>
    <dbReference type="NCBI Taxonomy" id="2885352"/>
    <lineage>
        <taxon>Bacteria</taxon>
        <taxon>Bacillati</taxon>
        <taxon>Bacillota</taxon>
        <taxon>Clostridia</taxon>
        <taxon>Lachnospirales</taxon>
        <taxon>Lachnospiraceae</taxon>
        <taxon>Hominiventricola</taxon>
    </lineage>
</organism>
<feature type="binding site" evidence="12">
    <location>
        <position position="118"/>
    </location>
    <ligand>
        <name>S-adenosyl-L-methionine</name>
        <dbReference type="ChEBI" id="CHEBI:59789"/>
    </ligand>
</feature>
<keyword evidence="8 12" id="KW-0342">GTP-binding</keyword>
<evidence type="ECO:0000259" key="13">
    <source>
        <dbReference type="PROSITE" id="PS51918"/>
    </source>
</evidence>
<keyword evidence="7 12" id="KW-0411">Iron-sulfur</keyword>
<evidence type="ECO:0000256" key="1">
    <source>
        <dbReference type="ARBA" id="ARBA00012167"/>
    </source>
</evidence>
<dbReference type="HAMAP" id="MF_01225_B">
    <property type="entry name" value="MoaA_B"/>
    <property type="match status" value="1"/>
</dbReference>
<comment type="similarity">
    <text evidence="12">Belongs to the radical SAM superfamily. MoaA family.</text>
</comment>
<dbReference type="GO" id="GO:0061799">
    <property type="term" value="F:cyclic pyranopterin monophosphate synthase activity"/>
    <property type="evidence" value="ECO:0007669"/>
    <property type="project" value="TreeGrafter"/>
</dbReference>
<keyword evidence="4 12" id="KW-0479">Metal-binding</keyword>
<feature type="binding site" evidence="12">
    <location>
        <position position="248"/>
    </location>
    <ligand>
        <name>[4Fe-4S] cluster</name>
        <dbReference type="ChEBI" id="CHEBI:49883"/>
        <label>2</label>
        <note>4Fe-4S-substrate</note>
    </ligand>
</feature>
<dbReference type="SUPFAM" id="SSF102114">
    <property type="entry name" value="Radical SAM enzymes"/>
    <property type="match status" value="1"/>
</dbReference>
<dbReference type="RefSeq" id="WP_308460073.1">
    <property type="nucleotide sequence ID" value="NZ_JAJEPS010000020.1"/>
</dbReference>
<evidence type="ECO:0000256" key="3">
    <source>
        <dbReference type="ARBA" id="ARBA00022691"/>
    </source>
</evidence>
<comment type="cofactor">
    <cofactor evidence="12">
        <name>[4Fe-4S] cluster</name>
        <dbReference type="ChEBI" id="CHEBI:49883"/>
    </cofactor>
    <text evidence="12">Binds 2 [4Fe-4S] clusters. Binds 1 [4Fe-4S] cluster coordinated with 3 cysteines and an exchangeable S-adenosyl-L-methionine and 1 [4Fe-4S] cluster coordinated with 3 cysteines and the GTP-derived substrate.</text>
</comment>
<protein>
    <recommendedName>
        <fullName evidence="1 12">GTP 3',8-cyclase</fullName>
        <ecNumber evidence="1 12">4.1.99.22</ecNumber>
    </recommendedName>
    <alternativeName>
        <fullName evidence="12">Molybdenum cofactor biosynthesis protein A</fullName>
    </alternativeName>
</protein>
<evidence type="ECO:0000313" key="14">
    <source>
        <dbReference type="EMBL" id="MCC2127420.1"/>
    </source>
</evidence>
<feature type="binding site" evidence="12">
    <location>
        <position position="94"/>
    </location>
    <ligand>
        <name>GTP</name>
        <dbReference type="ChEBI" id="CHEBI:37565"/>
    </ligand>
</feature>
<proteinExistence type="inferred from homology"/>
<name>A0AAE3ABK6_9FIRM</name>
<keyword evidence="5 12" id="KW-0547">Nucleotide-binding</keyword>
<dbReference type="EMBL" id="JAJEPS010000020">
    <property type="protein sequence ID" value="MCC2127420.1"/>
    <property type="molecule type" value="Genomic_DNA"/>
</dbReference>
<dbReference type="SMART" id="SM00729">
    <property type="entry name" value="Elp3"/>
    <property type="match status" value="1"/>
</dbReference>
<evidence type="ECO:0000256" key="7">
    <source>
        <dbReference type="ARBA" id="ARBA00023014"/>
    </source>
</evidence>
<feature type="binding site" evidence="12">
    <location>
        <position position="155"/>
    </location>
    <ligand>
        <name>GTP</name>
        <dbReference type="ChEBI" id="CHEBI:37565"/>
    </ligand>
</feature>
<dbReference type="GO" id="GO:1904047">
    <property type="term" value="F:S-adenosyl-L-methionine binding"/>
    <property type="evidence" value="ECO:0007669"/>
    <property type="project" value="UniProtKB-UniRule"/>
</dbReference>
<dbReference type="EC" id="4.1.99.22" evidence="1 12"/>
<feature type="binding site" evidence="12">
    <location>
        <position position="24"/>
    </location>
    <ligand>
        <name>[4Fe-4S] cluster</name>
        <dbReference type="ChEBI" id="CHEBI:49883"/>
        <label>1</label>
        <note>4Fe-4S-S-AdoMet</note>
    </ligand>
</feature>
<dbReference type="GO" id="GO:0061798">
    <property type="term" value="F:GTP 3',8'-cyclase activity"/>
    <property type="evidence" value="ECO:0007669"/>
    <property type="project" value="UniProtKB-UniRule"/>
</dbReference>
<dbReference type="SFLD" id="SFLDG01067">
    <property type="entry name" value="SPASM/twitch_domain_containing"/>
    <property type="match status" value="1"/>
</dbReference>
<feature type="binding site" evidence="12">
    <location>
        <position position="189"/>
    </location>
    <ligand>
        <name>S-adenosyl-L-methionine</name>
        <dbReference type="ChEBI" id="CHEBI:59789"/>
    </ligand>
</feature>
<evidence type="ECO:0000313" key="15">
    <source>
        <dbReference type="Proteomes" id="UP001198220"/>
    </source>
</evidence>
<evidence type="ECO:0000256" key="12">
    <source>
        <dbReference type="HAMAP-Rule" id="MF_01225"/>
    </source>
</evidence>
<dbReference type="InterPro" id="IPR050105">
    <property type="entry name" value="MoCo_biosynth_MoaA/MoaC"/>
</dbReference>
<feature type="binding site" evidence="12">
    <location>
        <position position="13"/>
    </location>
    <ligand>
        <name>GTP</name>
        <dbReference type="ChEBI" id="CHEBI:37565"/>
    </ligand>
</feature>
<comment type="function">
    <text evidence="12">Catalyzes the cyclization of GTP to (8S)-3',8-cyclo-7,8-dihydroguanosine 5'-triphosphate.</text>
</comment>
<keyword evidence="2 12" id="KW-0004">4Fe-4S</keyword>
<dbReference type="PANTHER" id="PTHR22960">
    <property type="entry name" value="MOLYBDOPTERIN COFACTOR SYNTHESIS PROTEIN A"/>
    <property type="match status" value="1"/>
</dbReference>
<evidence type="ECO:0000256" key="9">
    <source>
        <dbReference type="ARBA" id="ARBA00023150"/>
    </source>
</evidence>
<dbReference type="Pfam" id="PF04055">
    <property type="entry name" value="Radical_SAM"/>
    <property type="match status" value="1"/>
</dbReference>
<comment type="caution">
    <text evidence="14">The sequence shown here is derived from an EMBL/GenBank/DDBJ whole genome shotgun (WGS) entry which is preliminary data.</text>
</comment>
<dbReference type="GO" id="GO:0006777">
    <property type="term" value="P:Mo-molybdopterin cofactor biosynthetic process"/>
    <property type="evidence" value="ECO:0007669"/>
    <property type="project" value="UniProtKB-UniRule"/>
</dbReference>
<dbReference type="InterPro" id="IPR007197">
    <property type="entry name" value="rSAM"/>
</dbReference>
<reference evidence="14 15" key="1">
    <citation type="submission" date="2021-10" db="EMBL/GenBank/DDBJ databases">
        <title>Anaerobic single-cell dispensing facilitates the cultivation of human gut bacteria.</title>
        <authorList>
            <person name="Afrizal A."/>
        </authorList>
    </citation>
    <scope>NUCLEOTIDE SEQUENCE [LARGE SCALE GENOMIC DNA]</scope>
    <source>
        <strain evidence="14 15">CLA-AA-H276</strain>
    </source>
</reference>
<dbReference type="InterPro" id="IPR058240">
    <property type="entry name" value="rSAM_sf"/>
</dbReference>
<keyword evidence="6 12" id="KW-0408">Iron</keyword>
<comment type="pathway">
    <text evidence="12">Cofactor biosynthesis; molybdopterin biosynthesis.</text>
</comment>
<dbReference type="NCBIfam" id="TIGR02666">
    <property type="entry name" value="moaA"/>
    <property type="match status" value="1"/>
</dbReference>
<dbReference type="Proteomes" id="UP001198220">
    <property type="component" value="Unassembled WGS sequence"/>
</dbReference>
<feature type="binding site" evidence="12">
    <location>
        <position position="63"/>
    </location>
    <ligand>
        <name>GTP</name>
        <dbReference type="ChEBI" id="CHEBI:37565"/>
    </ligand>
</feature>
<evidence type="ECO:0000256" key="8">
    <source>
        <dbReference type="ARBA" id="ARBA00023134"/>
    </source>
</evidence>
<dbReference type="CDD" id="cd21117">
    <property type="entry name" value="Twitch_MoaA"/>
    <property type="match status" value="1"/>
</dbReference>
<evidence type="ECO:0000256" key="4">
    <source>
        <dbReference type="ARBA" id="ARBA00022723"/>
    </source>
</evidence>
<dbReference type="SFLD" id="SFLDS00029">
    <property type="entry name" value="Radical_SAM"/>
    <property type="match status" value="1"/>
</dbReference>
<keyword evidence="15" id="KW-1185">Reference proteome</keyword>
<dbReference type="Pfam" id="PF06463">
    <property type="entry name" value="Mob_synth_C"/>
    <property type="match status" value="1"/>
</dbReference>
<dbReference type="SFLD" id="SFLDG01383">
    <property type="entry name" value="cyclic_pyranopterin_phosphate"/>
    <property type="match status" value="1"/>
</dbReference>
<dbReference type="Gene3D" id="3.20.20.70">
    <property type="entry name" value="Aldolase class I"/>
    <property type="match status" value="1"/>
</dbReference>
<keyword evidence="3 12" id="KW-0949">S-adenosyl-L-methionine</keyword>
<gene>
    <name evidence="12 14" type="primary">moaA</name>
    <name evidence="14" type="ORF">LKD36_14785</name>
</gene>
<feature type="binding site" evidence="12">
    <location>
        <position position="26"/>
    </location>
    <ligand>
        <name>S-adenosyl-L-methionine</name>
        <dbReference type="ChEBI" id="CHEBI:59789"/>
    </ligand>
</feature>
<dbReference type="InterPro" id="IPR013483">
    <property type="entry name" value="MoaA"/>
</dbReference>
<evidence type="ECO:0000256" key="5">
    <source>
        <dbReference type="ARBA" id="ARBA00022741"/>
    </source>
</evidence>
<evidence type="ECO:0000256" key="11">
    <source>
        <dbReference type="ARBA" id="ARBA00048697"/>
    </source>
</evidence>
<dbReference type="InterPro" id="IPR010505">
    <property type="entry name" value="MoaA_twitch"/>
</dbReference>